<dbReference type="Pfam" id="PF00440">
    <property type="entry name" value="TetR_N"/>
    <property type="match status" value="1"/>
</dbReference>
<dbReference type="PANTHER" id="PTHR30055:SF234">
    <property type="entry name" value="HTH-TYPE TRANSCRIPTIONAL REGULATOR BETI"/>
    <property type="match status" value="1"/>
</dbReference>
<dbReference type="AlphaFoldDB" id="A0A975R0J5"/>
<dbReference type="EMBL" id="CP076022">
    <property type="protein sequence ID" value="QWC09588.1"/>
    <property type="molecule type" value="Genomic_DNA"/>
</dbReference>
<keyword evidence="7" id="KW-1185">Reference proteome</keyword>
<name>A0A975R0J5_9MICC</name>
<feature type="domain" description="HTH tetR-type" evidence="5">
    <location>
        <begin position="16"/>
        <end position="76"/>
    </location>
</feature>
<keyword evidence="2 4" id="KW-0238">DNA-binding</keyword>
<evidence type="ECO:0000256" key="4">
    <source>
        <dbReference type="PROSITE-ProRule" id="PRU00335"/>
    </source>
</evidence>
<dbReference type="InterPro" id="IPR001647">
    <property type="entry name" value="HTH_TetR"/>
</dbReference>
<proteinExistence type="predicted"/>
<evidence type="ECO:0000256" key="2">
    <source>
        <dbReference type="ARBA" id="ARBA00023125"/>
    </source>
</evidence>
<dbReference type="KEGG" id="ajg:KKR91_14070"/>
<sequence>MNPEPAPPSRRELNKSATRLGIARATLELVRSNGPGNFTADDVAARAEVSRRTFFNYFPSIEAALTVAMEEFLDGVLGHFESRPAGEPIVESMLQALSQPADPDRLAVMAELYGLAESTPEMMRFHLEAWDRAERQIVGSIMARTGEPADSLYVTSLVGSVLSCGRSALAEWLRRTGGTINPETLQQLEELFAEVIGYLRNGFNN</sequence>
<dbReference type="GO" id="GO:0000976">
    <property type="term" value="F:transcription cis-regulatory region binding"/>
    <property type="evidence" value="ECO:0007669"/>
    <property type="project" value="TreeGrafter"/>
</dbReference>
<evidence type="ECO:0000259" key="5">
    <source>
        <dbReference type="PROSITE" id="PS50977"/>
    </source>
</evidence>
<dbReference type="RefSeq" id="WP_210227852.1">
    <property type="nucleotide sequence ID" value="NZ_CP076022.1"/>
</dbReference>
<accession>A0A975R0J5</accession>
<dbReference type="PROSITE" id="PS50977">
    <property type="entry name" value="HTH_TETR_2"/>
    <property type="match status" value="1"/>
</dbReference>
<evidence type="ECO:0000313" key="7">
    <source>
        <dbReference type="Proteomes" id="UP000676885"/>
    </source>
</evidence>
<keyword evidence="1" id="KW-0805">Transcription regulation</keyword>
<feature type="DNA-binding region" description="H-T-H motif" evidence="4">
    <location>
        <begin position="39"/>
        <end position="58"/>
    </location>
</feature>
<dbReference type="Pfam" id="PF17754">
    <property type="entry name" value="TetR_C_14"/>
    <property type="match status" value="1"/>
</dbReference>
<evidence type="ECO:0000256" key="3">
    <source>
        <dbReference type="ARBA" id="ARBA00023163"/>
    </source>
</evidence>
<evidence type="ECO:0000313" key="6">
    <source>
        <dbReference type="EMBL" id="QWC09588.1"/>
    </source>
</evidence>
<dbReference type="GO" id="GO:0003700">
    <property type="term" value="F:DNA-binding transcription factor activity"/>
    <property type="evidence" value="ECO:0007669"/>
    <property type="project" value="TreeGrafter"/>
</dbReference>
<organism evidence="6 7">
    <name type="scientific">Arthrobacter jiangjiafuii</name>
    <dbReference type="NCBI Taxonomy" id="2817475"/>
    <lineage>
        <taxon>Bacteria</taxon>
        <taxon>Bacillati</taxon>
        <taxon>Actinomycetota</taxon>
        <taxon>Actinomycetes</taxon>
        <taxon>Micrococcales</taxon>
        <taxon>Micrococcaceae</taxon>
        <taxon>Arthrobacter</taxon>
    </lineage>
</organism>
<keyword evidence="3" id="KW-0804">Transcription</keyword>
<evidence type="ECO:0000256" key="1">
    <source>
        <dbReference type="ARBA" id="ARBA00023015"/>
    </source>
</evidence>
<dbReference type="InterPro" id="IPR009057">
    <property type="entry name" value="Homeodomain-like_sf"/>
</dbReference>
<dbReference type="InterPro" id="IPR041347">
    <property type="entry name" value="MftR_C"/>
</dbReference>
<dbReference type="Gene3D" id="1.10.357.10">
    <property type="entry name" value="Tetracycline Repressor, domain 2"/>
    <property type="match status" value="1"/>
</dbReference>
<protein>
    <submittedName>
        <fullName evidence="6">TetR/AcrR family transcriptional regulator</fullName>
    </submittedName>
</protein>
<gene>
    <name evidence="6" type="ORF">KKR91_14070</name>
</gene>
<dbReference type="SUPFAM" id="SSF46689">
    <property type="entry name" value="Homeodomain-like"/>
    <property type="match status" value="1"/>
</dbReference>
<dbReference type="InterPro" id="IPR050109">
    <property type="entry name" value="HTH-type_TetR-like_transc_reg"/>
</dbReference>
<dbReference type="PANTHER" id="PTHR30055">
    <property type="entry name" value="HTH-TYPE TRANSCRIPTIONAL REGULATOR RUTR"/>
    <property type="match status" value="1"/>
</dbReference>
<dbReference type="Gene3D" id="1.10.10.60">
    <property type="entry name" value="Homeodomain-like"/>
    <property type="match status" value="1"/>
</dbReference>
<dbReference type="Proteomes" id="UP000676885">
    <property type="component" value="Chromosome"/>
</dbReference>
<reference evidence="6 7" key="1">
    <citation type="submission" date="2021-05" db="EMBL/GenBank/DDBJ databases">
        <title>Novel species in genus Arthrobacter.</title>
        <authorList>
            <person name="Zhang G."/>
        </authorList>
    </citation>
    <scope>NUCLEOTIDE SEQUENCE [LARGE SCALE GENOMIC DNA]</scope>
    <source>
        <strain evidence="7">zg-ZUI227</strain>
    </source>
</reference>